<name>A0A3L6Q8U6_PANMI</name>
<accession>A0A3L6Q8U6</accession>
<organism evidence="1 2">
    <name type="scientific">Panicum miliaceum</name>
    <name type="common">Proso millet</name>
    <name type="synonym">Broomcorn millet</name>
    <dbReference type="NCBI Taxonomy" id="4540"/>
    <lineage>
        <taxon>Eukaryota</taxon>
        <taxon>Viridiplantae</taxon>
        <taxon>Streptophyta</taxon>
        <taxon>Embryophyta</taxon>
        <taxon>Tracheophyta</taxon>
        <taxon>Spermatophyta</taxon>
        <taxon>Magnoliopsida</taxon>
        <taxon>Liliopsida</taxon>
        <taxon>Poales</taxon>
        <taxon>Poaceae</taxon>
        <taxon>PACMAD clade</taxon>
        <taxon>Panicoideae</taxon>
        <taxon>Panicodae</taxon>
        <taxon>Paniceae</taxon>
        <taxon>Panicinae</taxon>
        <taxon>Panicum</taxon>
        <taxon>Panicum sect. Panicum</taxon>
    </lineage>
</organism>
<dbReference type="EMBL" id="PQIB02000013">
    <property type="protein sequence ID" value="RLM74600.1"/>
    <property type="molecule type" value="Genomic_DNA"/>
</dbReference>
<comment type="caution">
    <text evidence="1">The sequence shown here is derived from an EMBL/GenBank/DDBJ whole genome shotgun (WGS) entry which is preliminary data.</text>
</comment>
<gene>
    <name evidence="1" type="ORF">C2845_PM15G26410</name>
</gene>
<reference evidence="2" key="1">
    <citation type="journal article" date="2019" name="Nat. Commun.">
        <title>The genome of broomcorn millet.</title>
        <authorList>
            <person name="Zou C."/>
            <person name="Miki D."/>
            <person name="Li D."/>
            <person name="Tang Q."/>
            <person name="Xiao L."/>
            <person name="Rajput S."/>
            <person name="Deng P."/>
            <person name="Jia W."/>
            <person name="Huang R."/>
            <person name="Zhang M."/>
            <person name="Sun Y."/>
            <person name="Hu J."/>
            <person name="Fu X."/>
            <person name="Schnable P.S."/>
            <person name="Li F."/>
            <person name="Zhang H."/>
            <person name="Feng B."/>
            <person name="Zhu X."/>
            <person name="Liu R."/>
            <person name="Schnable J.C."/>
            <person name="Zhu J.-K."/>
            <person name="Zhang H."/>
        </authorList>
    </citation>
    <scope>NUCLEOTIDE SEQUENCE [LARGE SCALE GENOMIC DNA]</scope>
</reference>
<evidence type="ECO:0000313" key="1">
    <source>
        <dbReference type="EMBL" id="RLM74600.1"/>
    </source>
</evidence>
<evidence type="ECO:0000313" key="2">
    <source>
        <dbReference type="Proteomes" id="UP000275267"/>
    </source>
</evidence>
<proteinExistence type="predicted"/>
<sequence length="52" mass="5830">MIHSLNRDKERQQKELDQLGTAVFQLCEFVHPVIDGRSLVPRLVDAPTSIAG</sequence>
<dbReference type="AlphaFoldDB" id="A0A3L6Q8U6"/>
<dbReference type="Proteomes" id="UP000275267">
    <property type="component" value="Unassembled WGS sequence"/>
</dbReference>
<keyword evidence="2" id="KW-1185">Reference proteome</keyword>
<protein>
    <submittedName>
        <fullName evidence="1">Uncharacterized protein</fullName>
    </submittedName>
</protein>